<feature type="compositionally biased region" description="Basic and acidic residues" evidence="1">
    <location>
        <begin position="443"/>
        <end position="453"/>
    </location>
</feature>
<sequence>MSQPESEQNVNNVDQTLDFSQYTLDPMLMANIAQSYAAMSEQTEGQVQPDGNAFLDNIRARAEMINTQPTENAQVYNMHQMEQQPQVVQDDEPYNPVNVINEALNEFRKRISGWINELQTKTIGSDEHGDLCDEIDRTFRQVVYCYSVFKQQFASSTANGAANTKSKVERLFSVCRPFSVLVSGEYVQMNDALEVPENVSVGTTMIYNVSRSSEEALPLRELEKVKLLLGIIITILEPHLNKKIAGESNVSRNWSVIQNFALDSKGYPRTSIPAEVDQVLDIIFERYTQAEFDQLHSFDSKRFGQISEASKRAILRVLQQHSIPLLNFAAKAGEPVPVAVEPIHVAQPPLVVVRPIEVVPIAAPQPAPVAQTTTSMQSEASETVWLPSLVQNEMQELESLNHVPEPLQDTATPVSVVSKTTSPSMSDATPSTPVPKPTKTKASKSDKPKGEKVTKKRKASALQTPSSAQETSGEPAAKKQKREQDKPFVRQIAVQMILCHMMEKYEIYKKGVSFQQWLDFIKKYPGLIECHYKDIIDDEGELLKRFRNAPRKRRDKAYFCSSLPNTYSRSCNDVDWNEFVTETEQNWNEFQTQNDEWMKKNFKRPDDDTSSDQTETVEPKTESSAEL</sequence>
<feature type="region of interest" description="Disordered" evidence="1">
    <location>
        <begin position="592"/>
        <end position="627"/>
    </location>
</feature>
<feature type="region of interest" description="Disordered" evidence="1">
    <location>
        <begin position="403"/>
        <end position="486"/>
    </location>
</feature>
<feature type="compositionally biased region" description="Low complexity" evidence="1">
    <location>
        <begin position="412"/>
        <end position="431"/>
    </location>
</feature>
<accession>A0A8F8KLZ1</accession>
<feature type="compositionally biased region" description="Polar residues" evidence="1">
    <location>
        <begin position="461"/>
        <end position="472"/>
    </location>
</feature>
<name>A0A8F8KLZ1_9VIRU</name>
<organism evidence="2">
    <name type="scientific">Clandestinovirus</name>
    <dbReference type="NCBI Taxonomy" id="2831644"/>
    <lineage>
        <taxon>Viruses</taxon>
    </lineage>
</organism>
<proteinExistence type="predicted"/>
<evidence type="ECO:0000313" key="2">
    <source>
        <dbReference type="EMBL" id="QYA18854.1"/>
    </source>
</evidence>
<reference evidence="2" key="1">
    <citation type="submission" date="2021-06" db="EMBL/GenBank/DDBJ databases">
        <authorList>
            <person name="Rolland C."/>
        </authorList>
    </citation>
    <scope>NUCLEOTIDE SEQUENCE</scope>
    <source>
        <strain evidence="2">347.936635</strain>
    </source>
</reference>
<dbReference type="EMBL" id="MZ420154">
    <property type="protein sequence ID" value="QYA18854.1"/>
    <property type="molecule type" value="Genomic_DNA"/>
</dbReference>
<feature type="compositionally biased region" description="Basic and acidic residues" evidence="1">
    <location>
        <begin position="617"/>
        <end position="627"/>
    </location>
</feature>
<feature type="compositionally biased region" description="Basic and acidic residues" evidence="1">
    <location>
        <begin position="596"/>
        <end position="607"/>
    </location>
</feature>
<gene>
    <name evidence="2" type="ORF">KOM_12_586</name>
</gene>
<protein>
    <submittedName>
        <fullName evidence="2">Uncharacterized protein</fullName>
    </submittedName>
</protein>
<evidence type="ECO:0000256" key="1">
    <source>
        <dbReference type="SAM" id="MobiDB-lite"/>
    </source>
</evidence>